<feature type="region of interest" description="Disordered" evidence="3">
    <location>
        <begin position="1"/>
        <end position="46"/>
    </location>
</feature>
<dbReference type="PANTHER" id="PTHR10972:SF184">
    <property type="entry name" value="OXYSTEROL-BINDING PROTEIN HOMOLOG 4-RELATED"/>
    <property type="match status" value="1"/>
</dbReference>
<evidence type="ECO:0000256" key="1">
    <source>
        <dbReference type="ARBA" id="ARBA00008842"/>
    </source>
</evidence>
<accession>A0A0D6EQA3</accession>
<feature type="non-terminal residue" evidence="4">
    <location>
        <position position="1"/>
    </location>
</feature>
<dbReference type="EMBL" id="CENE01000017">
    <property type="protein sequence ID" value="CEQ41770.1"/>
    <property type="molecule type" value="Genomic_DNA"/>
</dbReference>
<evidence type="ECO:0000256" key="2">
    <source>
        <dbReference type="RuleBase" id="RU003844"/>
    </source>
</evidence>
<dbReference type="InterPro" id="IPR018494">
    <property type="entry name" value="Oxysterol-bd_CS"/>
</dbReference>
<dbReference type="AlphaFoldDB" id="A0A0D6EQA3"/>
<dbReference type="GO" id="GO:0005829">
    <property type="term" value="C:cytosol"/>
    <property type="evidence" value="ECO:0007669"/>
    <property type="project" value="TreeGrafter"/>
</dbReference>
<dbReference type="Gene3D" id="6.10.250.1430">
    <property type="match status" value="1"/>
</dbReference>
<organism evidence="4 5">
    <name type="scientific">Sporidiobolus salmonicolor</name>
    <name type="common">Yeast-like fungus</name>
    <name type="synonym">Sporobolomyces salmonicolor</name>
    <dbReference type="NCBI Taxonomy" id="5005"/>
    <lineage>
        <taxon>Eukaryota</taxon>
        <taxon>Fungi</taxon>
        <taxon>Dikarya</taxon>
        <taxon>Basidiomycota</taxon>
        <taxon>Pucciniomycotina</taxon>
        <taxon>Microbotryomycetes</taxon>
        <taxon>Sporidiobolales</taxon>
        <taxon>Sporidiobolaceae</taxon>
        <taxon>Sporobolomyces</taxon>
    </lineage>
</organism>
<dbReference type="GO" id="GO:0008142">
    <property type="term" value="F:oxysterol binding"/>
    <property type="evidence" value="ECO:0007669"/>
    <property type="project" value="TreeGrafter"/>
</dbReference>
<name>A0A0D6EQA3_SPOSA</name>
<evidence type="ECO:0000313" key="4">
    <source>
        <dbReference type="EMBL" id="CEQ41770.1"/>
    </source>
</evidence>
<keyword evidence="5" id="KW-1185">Reference proteome</keyword>
<reference evidence="5" key="1">
    <citation type="submission" date="2015-02" db="EMBL/GenBank/DDBJ databases">
        <authorList>
            <person name="Gon?alves P."/>
        </authorList>
    </citation>
    <scope>NUCLEOTIDE SEQUENCE [LARGE SCALE GENOMIC DNA]</scope>
</reference>
<dbReference type="Gene3D" id="2.40.160.120">
    <property type="match status" value="1"/>
</dbReference>
<dbReference type="Pfam" id="PF01237">
    <property type="entry name" value="Oxysterol_BP"/>
    <property type="match status" value="1"/>
</dbReference>
<dbReference type="OrthoDB" id="14833at2759"/>
<sequence length="413" mass="45168">MTNHDEATAVPAAQKAGKSLPSGRCCPAPGPARHASASLRQQPSPRRRWTSFLKSIASFSGDLSSLTAPPFILSPTSLSEFPSYWGEPTTLFAAIADGTTPEDRQLRVTKWFLSTLSGQFTRREKETGSEKKPLNPFLGEQFNGTWNNGELILHTEQVSHHPPVTAYYLENPSKGVSFEGNCAQKTSFSARSISVKQVGHGILRVKLADGSVESYLVTLPRLKIEGLWLGSPYVELDGESYIQASHGALTTIKYSGRGWVSGKSHSFTAEVAPAPGAPVTHTISGVWSGGHSAFVKPSKNGLEGQVFLNADEERSPVEVKPVEEQAEFESRRAWKAVADGIRRGDFETASAAKTALENSERQKRKDEAAANSAFQLRLFDKLPNDPEYKHLAALCNHKPEEEESYIFKARQTV</sequence>
<dbReference type="PROSITE" id="PS01013">
    <property type="entry name" value="OSBP"/>
    <property type="match status" value="1"/>
</dbReference>
<dbReference type="InterPro" id="IPR000648">
    <property type="entry name" value="Oxysterol-bd"/>
</dbReference>
<evidence type="ECO:0000256" key="3">
    <source>
        <dbReference type="SAM" id="MobiDB-lite"/>
    </source>
</evidence>
<evidence type="ECO:0000313" key="5">
    <source>
        <dbReference type="Proteomes" id="UP000243876"/>
    </source>
</evidence>
<proteinExistence type="inferred from homology"/>
<comment type="similarity">
    <text evidence="1 2">Belongs to the OSBP family.</text>
</comment>
<dbReference type="SUPFAM" id="SSF144000">
    <property type="entry name" value="Oxysterol-binding protein-like"/>
    <property type="match status" value="1"/>
</dbReference>
<gene>
    <name evidence="4" type="primary">SPOSA6832_03547</name>
</gene>
<dbReference type="Gene3D" id="3.30.70.3490">
    <property type="match status" value="1"/>
</dbReference>
<protein>
    <submittedName>
        <fullName evidence="4">SPOSA6832_03547-mRNA-1:cds</fullName>
    </submittedName>
</protein>
<dbReference type="InterPro" id="IPR037239">
    <property type="entry name" value="OSBP_sf"/>
</dbReference>
<dbReference type="GO" id="GO:0016020">
    <property type="term" value="C:membrane"/>
    <property type="evidence" value="ECO:0007669"/>
    <property type="project" value="TreeGrafter"/>
</dbReference>
<dbReference type="Gene3D" id="1.10.287.2720">
    <property type="match status" value="1"/>
</dbReference>
<dbReference type="PANTHER" id="PTHR10972">
    <property type="entry name" value="OXYSTEROL-BINDING PROTEIN-RELATED"/>
    <property type="match status" value="1"/>
</dbReference>
<dbReference type="Proteomes" id="UP000243876">
    <property type="component" value="Unassembled WGS sequence"/>
</dbReference>